<keyword evidence="3" id="KW-0813">Transport</keyword>
<evidence type="ECO:0000256" key="8">
    <source>
        <dbReference type="ARBA" id="ARBA00022989"/>
    </source>
</evidence>
<keyword evidence="8" id="KW-1133">Transmembrane helix</keyword>
<evidence type="ECO:0000256" key="1">
    <source>
        <dbReference type="ARBA" id="ARBA00004383"/>
    </source>
</evidence>
<keyword evidence="5" id="KW-0997">Cell inner membrane</keyword>
<evidence type="ECO:0000256" key="6">
    <source>
        <dbReference type="ARBA" id="ARBA00022692"/>
    </source>
</evidence>
<keyword evidence="13" id="KW-1185">Reference proteome</keyword>
<evidence type="ECO:0000313" key="12">
    <source>
        <dbReference type="EMBL" id="WRQ86197.1"/>
    </source>
</evidence>
<dbReference type="PROSITE" id="PS52015">
    <property type="entry name" value="TONB_CTD"/>
    <property type="match status" value="1"/>
</dbReference>
<dbReference type="InterPro" id="IPR006260">
    <property type="entry name" value="TonB/TolA_C"/>
</dbReference>
<name>A0ABZ1C4B1_9BACT</name>
<evidence type="ECO:0000256" key="7">
    <source>
        <dbReference type="ARBA" id="ARBA00022927"/>
    </source>
</evidence>
<dbReference type="Gene3D" id="3.30.1150.10">
    <property type="match status" value="1"/>
</dbReference>
<proteinExistence type="inferred from homology"/>
<reference evidence="12 13" key="1">
    <citation type="submission" date="2021-08" db="EMBL/GenBank/DDBJ databases">
        <authorList>
            <person name="Zhang D."/>
            <person name="Zhang A."/>
            <person name="Wang L."/>
        </authorList>
    </citation>
    <scope>NUCLEOTIDE SEQUENCE [LARGE SCALE GENOMIC DNA]</scope>
    <source>
        <strain evidence="12 13">WL0086</strain>
    </source>
</reference>
<dbReference type="SUPFAM" id="SSF74653">
    <property type="entry name" value="TolA/TonB C-terminal domain"/>
    <property type="match status" value="1"/>
</dbReference>
<dbReference type="NCBIfam" id="TIGR01352">
    <property type="entry name" value="tonB_Cterm"/>
    <property type="match status" value="1"/>
</dbReference>
<keyword evidence="7" id="KW-0653">Protein transport</keyword>
<keyword evidence="10" id="KW-0732">Signal</keyword>
<protein>
    <submittedName>
        <fullName evidence="12">Energy transducer TonB</fullName>
    </submittedName>
</protein>
<dbReference type="Proteomes" id="UP000738431">
    <property type="component" value="Chromosome"/>
</dbReference>
<sequence>MPAKPSCLLLALCLAIASSVFAADAPEIHSAVDVFPQPLRTPPPEYPRKLQIKGITGMVVLELIVDDTGKVDSAAVVKSTEDDFNAPSLEAVKNWRFRPAQKDGHAVWVRLKLPLKFTPQT</sequence>
<evidence type="ECO:0000256" key="9">
    <source>
        <dbReference type="ARBA" id="ARBA00023136"/>
    </source>
</evidence>
<dbReference type="EMBL" id="CP139781">
    <property type="protein sequence ID" value="WRQ86197.1"/>
    <property type="molecule type" value="Genomic_DNA"/>
</dbReference>
<gene>
    <name evidence="12" type="ORF">K1X11_015385</name>
</gene>
<feature type="chain" id="PRO_5047078136" evidence="10">
    <location>
        <begin position="23"/>
        <end position="121"/>
    </location>
</feature>
<organism evidence="12 13">
    <name type="scientific">Actomonas aquatica</name>
    <dbReference type="NCBI Taxonomy" id="2866162"/>
    <lineage>
        <taxon>Bacteria</taxon>
        <taxon>Pseudomonadati</taxon>
        <taxon>Verrucomicrobiota</taxon>
        <taxon>Opitutia</taxon>
        <taxon>Opitutales</taxon>
        <taxon>Opitutaceae</taxon>
        <taxon>Actomonas</taxon>
    </lineage>
</organism>
<evidence type="ECO:0000256" key="4">
    <source>
        <dbReference type="ARBA" id="ARBA00022475"/>
    </source>
</evidence>
<comment type="similarity">
    <text evidence="2">Belongs to the TonB family.</text>
</comment>
<keyword evidence="4" id="KW-1003">Cell membrane</keyword>
<feature type="signal peptide" evidence="10">
    <location>
        <begin position="1"/>
        <end position="22"/>
    </location>
</feature>
<dbReference type="Pfam" id="PF03544">
    <property type="entry name" value="TonB_C"/>
    <property type="match status" value="1"/>
</dbReference>
<evidence type="ECO:0000259" key="11">
    <source>
        <dbReference type="PROSITE" id="PS52015"/>
    </source>
</evidence>
<keyword evidence="6" id="KW-0812">Transmembrane</keyword>
<feature type="domain" description="TonB C-terminal" evidence="11">
    <location>
        <begin position="31"/>
        <end position="121"/>
    </location>
</feature>
<dbReference type="InterPro" id="IPR037682">
    <property type="entry name" value="TonB_C"/>
</dbReference>
<evidence type="ECO:0000313" key="13">
    <source>
        <dbReference type="Proteomes" id="UP000738431"/>
    </source>
</evidence>
<evidence type="ECO:0000256" key="3">
    <source>
        <dbReference type="ARBA" id="ARBA00022448"/>
    </source>
</evidence>
<evidence type="ECO:0000256" key="10">
    <source>
        <dbReference type="SAM" id="SignalP"/>
    </source>
</evidence>
<reference evidence="12 13" key="2">
    <citation type="submission" date="2023-12" db="EMBL/GenBank/DDBJ databases">
        <title>Description of an unclassified Opitutus bacterium of Verrucomicrobiota.</title>
        <authorList>
            <person name="Zhang D.-F."/>
        </authorList>
    </citation>
    <scope>NUCLEOTIDE SEQUENCE [LARGE SCALE GENOMIC DNA]</scope>
    <source>
        <strain evidence="12 13">WL0086</strain>
    </source>
</reference>
<dbReference type="RefSeq" id="WP_221031125.1">
    <property type="nucleotide sequence ID" value="NZ_CP139781.1"/>
</dbReference>
<comment type="subcellular location">
    <subcellularLocation>
        <location evidence="1">Cell inner membrane</location>
        <topology evidence="1">Single-pass membrane protein</topology>
        <orientation evidence="1">Periplasmic side</orientation>
    </subcellularLocation>
</comment>
<dbReference type="PANTHER" id="PTHR33446">
    <property type="entry name" value="PROTEIN TONB-RELATED"/>
    <property type="match status" value="1"/>
</dbReference>
<evidence type="ECO:0000256" key="5">
    <source>
        <dbReference type="ARBA" id="ARBA00022519"/>
    </source>
</evidence>
<accession>A0ABZ1C4B1</accession>
<evidence type="ECO:0000256" key="2">
    <source>
        <dbReference type="ARBA" id="ARBA00006555"/>
    </source>
</evidence>
<keyword evidence="9" id="KW-0472">Membrane</keyword>
<dbReference type="InterPro" id="IPR051045">
    <property type="entry name" value="TonB-dependent_transducer"/>
</dbReference>